<accession>A0ABR1Q5E5</accession>
<comment type="caution">
    <text evidence="2">The sequence shown here is derived from an EMBL/GenBank/DDBJ whole genome shotgun (WGS) entry which is preliminary data.</text>
</comment>
<gene>
    <name evidence="2" type="ORF">PG986_011372</name>
</gene>
<feature type="region of interest" description="Disordered" evidence="1">
    <location>
        <begin position="1"/>
        <end position="25"/>
    </location>
</feature>
<sequence>MASEDSSTEELNHPDSNLPDQPVKPDPEWIDVDEILLWLSTCDRDHPACRRALPEESNEVLGRPVWLINVESGCIVPAESHEYLALSYVWGGAESGQLTTETLAALRLPGALGSHDRSDAVVVPKTIRHDAFLGAAKQLLSFFPGGAMVGTSGGIPGCRVVMAAKS</sequence>
<organism evidence="2 3">
    <name type="scientific">Apiospora aurea</name>
    <dbReference type="NCBI Taxonomy" id="335848"/>
    <lineage>
        <taxon>Eukaryota</taxon>
        <taxon>Fungi</taxon>
        <taxon>Dikarya</taxon>
        <taxon>Ascomycota</taxon>
        <taxon>Pezizomycotina</taxon>
        <taxon>Sordariomycetes</taxon>
        <taxon>Xylariomycetidae</taxon>
        <taxon>Amphisphaeriales</taxon>
        <taxon>Apiosporaceae</taxon>
        <taxon>Apiospora</taxon>
    </lineage>
</organism>
<dbReference type="GeneID" id="92080656"/>
<evidence type="ECO:0000256" key="1">
    <source>
        <dbReference type="SAM" id="MobiDB-lite"/>
    </source>
</evidence>
<evidence type="ECO:0000313" key="3">
    <source>
        <dbReference type="Proteomes" id="UP001391051"/>
    </source>
</evidence>
<protein>
    <submittedName>
        <fullName evidence="2">Uncharacterized protein</fullName>
    </submittedName>
</protein>
<keyword evidence="3" id="KW-1185">Reference proteome</keyword>
<dbReference type="EMBL" id="JAQQWE010000007">
    <property type="protein sequence ID" value="KAK7947051.1"/>
    <property type="molecule type" value="Genomic_DNA"/>
</dbReference>
<dbReference type="RefSeq" id="XP_066697085.1">
    <property type="nucleotide sequence ID" value="XM_066847594.1"/>
</dbReference>
<evidence type="ECO:0000313" key="2">
    <source>
        <dbReference type="EMBL" id="KAK7947051.1"/>
    </source>
</evidence>
<reference evidence="2 3" key="1">
    <citation type="submission" date="2023-01" db="EMBL/GenBank/DDBJ databases">
        <title>Analysis of 21 Apiospora genomes using comparative genomics revels a genus with tremendous synthesis potential of carbohydrate active enzymes and secondary metabolites.</title>
        <authorList>
            <person name="Sorensen T."/>
        </authorList>
    </citation>
    <scope>NUCLEOTIDE SEQUENCE [LARGE SCALE GENOMIC DNA]</scope>
    <source>
        <strain evidence="2 3">CBS 24483</strain>
    </source>
</reference>
<dbReference type="Proteomes" id="UP001391051">
    <property type="component" value="Unassembled WGS sequence"/>
</dbReference>
<proteinExistence type="predicted"/>
<name>A0ABR1Q5E5_9PEZI</name>